<dbReference type="AlphaFoldDB" id="A0A3M7KTB4"/>
<dbReference type="EMBL" id="QOKY01000202">
    <property type="protein sequence ID" value="RMZ52622.1"/>
    <property type="molecule type" value="Genomic_DNA"/>
</dbReference>
<protein>
    <submittedName>
        <fullName evidence="1">Uncharacterized protein</fullName>
    </submittedName>
</protein>
<comment type="caution">
    <text evidence="1">The sequence shown here is derived from an EMBL/GenBank/DDBJ whole genome shotgun (WGS) entry which is preliminary data.</text>
</comment>
<dbReference type="Proteomes" id="UP000279271">
    <property type="component" value="Unassembled WGS sequence"/>
</dbReference>
<sequence>MASSLLHEELMYLWSQLRLEILKGLGNASSANPNAARLLEVVRAGSTSLGLVAGVEPCLWRSGMHPLLPRDAQLAADQAELLTLCELASRPHLHFPLPVQPPMLQEFLANMDALHAFGSGGVLRLLLTQGGSSADRDVVVILRRLSGSLLRSGRHSPAACAPLTQLAMLLEDGASTAWTLDVQRWQATLIRSLAAEAWQRWLRGLCAEPATSLPGRLHASELTRLVGKIAAGTSVAIGAVDARKAQLSGAAQALLRHRVPNSRAMAVSERAALRAVCAATLTAHSDTIPEDLREAFGAAIHDLLSHDQPAAGDVVSLLAHAVNGSSHSGLRQLWLVCFMPIVQLLAHGEEFADMLAFGKAWALLGLGRLHLCIPPAACDPAAEVSLKRQHILAILQERVGPEQTARILFEQLPGV</sequence>
<gene>
    <name evidence="1" type="ORF">APUTEX25_000741</name>
</gene>
<reference evidence="2" key="1">
    <citation type="journal article" date="2018" name="Algal Res.">
        <title>Characterization of plant carbon substrate utilization by Auxenochlorella protothecoides.</title>
        <authorList>
            <person name="Vogler B.W."/>
            <person name="Starkenburg S.R."/>
            <person name="Sudasinghe N."/>
            <person name="Schambach J.Y."/>
            <person name="Rollin J.A."/>
            <person name="Pattathil S."/>
            <person name="Barry A.N."/>
        </authorList>
    </citation>
    <scope>NUCLEOTIDE SEQUENCE [LARGE SCALE GENOMIC DNA]</scope>
    <source>
        <strain evidence="2">UTEX 25</strain>
    </source>
</reference>
<accession>A0A3M7KTB4</accession>
<evidence type="ECO:0000313" key="2">
    <source>
        <dbReference type="Proteomes" id="UP000279271"/>
    </source>
</evidence>
<evidence type="ECO:0000313" key="1">
    <source>
        <dbReference type="EMBL" id="RMZ52622.1"/>
    </source>
</evidence>
<proteinExistence type="predicted"/>
<organism evidence="1 2">
    <name type="scientific">Auxenochlorella protothecoides</name>
    <name type="common">Green microalga</name>
    <name type="synonym">Chlorella protothecoides</name>
    <dbReference type="NCBI Taxonomy" id="3075"/>
    <lineage>
        <taxon>Eukaryota</taxon>
        <taxon>Viridiplantae</taxon>
        <taxon>Chlorophyta</taxon>
        <taxon>core chlorophytes</taxon>
        <taxon>Trebouxiophyceae</taxon>
        <taxon>Chlorellales</taxon>
        <taxon>Chlorellaceae</taxon>
        <taxon>Auxenochlorella</taxon>
    </lineage>
</organism>
<name>A0A3M7KTB4_AUXPR</name>